<comment type="similarity">
    <text evidence="1">Belongs to the 'phage' integrase family.</text>
</comment>
<proteinExistence type="inferred from homology"/>
<dbReference type="EMBL" id="SPSG01000206">
    <property type="protein sequence ID" value="TFV51583.1"/>
    <property type="molecule type" value="Genomic_DNA"/>
</dbReference>
<dbReference type="Gene3D" id="1.10.150.130">
    <property type="match status" value="1"/>
</dbReference>
<keyword evidence="3" id="KW-0238">DNA-binding</keyword>
<comment type="caution">
    <text evidence="6">The sequence shown here is derived from an EMBL/GenBank/DDBJ whole genome shotgun (WGS) entry which is preliminary data.</text>
</comment>
<dbReference type="GO" id="GO:0003677">
    <property type="term" value="F:DNA binding"/>
    <property type="evidence" value="ECO:0007669"/>
    <property type="project" value="UniProtKB-KW"/>
</dbReference>
<dbReference type="SUPFAM" id="SSF56349">
    <property type="entry name" value="DNA breaking-rejoining enzymes"/>
    <property type="match status" value="1"/>
</dbReference>
<dbReference type="PANTHER" id="PTHR30629:SF2">
    <property type="entry name" value="PROPHAGE INTEGRASE INTS-RELATED"/>
    <property type="match status" value="1"/>
</dbReference>
<dbReference type="GO" id="GO:0006310">
    <property type="term" value="P:DNA recombination"/>
    <property type="evidence" value="ECO:0007669"/>
    <property type="project" value="UniProtKB-KW"/>
</dbReference>
<dbReference type="RefSeq" id="WP_212562227.1">
    <property type="nucleotide sequence ID" value="NZ_SPSG02000001.1"/>
</dbReference>
<keyword evidence="2" id="KW-0229">DNA integration</keyword>
<reference evidence="6" key="1">
    <citation type="submission" date="2019-03" db="EMBL/GenBank/DDBJ databases">
        <title>Serratia marcescens strain N2 draft genome.</title>
        <authorList>
            <person name="Yassin A."/>
            <person name="El-Kenawy N."/>
            <person name="Youssef N.H."/>
        </authorList>
    </citation>
    <scope>NUCLEOTIDE SEQUENCE [LARGE SCALE GENOMIC DNA]</scope>
    <source>
        <strain evidence="6">N2</strain>
    </source>
</reference>
<dbReference type="InterPro" id="IPR010998">
    <property type="entry name" value="Integrase_recombinase_N"/>
</dbReference>
<evidence type="ECO:0000313" key="6">
    <source>
        <dbReference type="EMBL" id="TFV51583.1"/>
    </source>
</evidence>
<dbReference type="PANTHER" id="PTHR30629">
    <property type="entry name" value="PROPHAGE INTEGRASE"/>
    <property type="match status" value="1"/>
</dbReference>
<organism evidence="6">
    <name type="scientific">Serratia marcescens</name>
    <dbReference type="NCBI Taxonomy" id="615"/>
    <lineage>
        <taxon>Bacteria</taxon>
        <taxon>Pseudomonadati</taxon>
        <taxon>Pseudomonadota</taxon>
        <taxon>Gammaproteobacteria</taxon>
        <taxon>Enterobacterales</taxon>
        <taxon>Yersiniaceae</taxon>
        <taxon>Serratia</taxon>
    </lineage>
</organism>
<sequence>MAGMNKLSDKKLKALEGALSDSVRLFADGAGLSAKVSKQGSISWVFSYRLGGRESKLERLVLGRYPDMSLRSARERRDQCRTWLADGRDPRRQLQESISQTLKPVTVQDALEYWIDNYAKHKRTDADAIRSQFATYIYPHIGNLALIESETRHWLQAFDSTGKKHAVTAGRLLQICKQALKFCRVRRFGTCDAIGMLTVNDVGKNPDRRDRVLSDVELADVWNSITRKDIMPYYRTITRLLVVFGCRTKELRVSQWSEWDFDSWVWTVPKEHSKTREKILRPIPPALHTWLTKLYECRESEYLLGELKTESAVSQIGRVIYKRFGHVEPWTFHDLRRSLSTHCADIGIPPHIPEMLLGHKLPAIMGNYNYGQYLPEKLDVLNKWIDRLEVLAGNHENVILLKAGEK</sequence>
<dbReference type="PROSITE" id="PS51898">
    <property type="entry name" value="TYR_RECOMBINASE"/>
    <property type="match status" value="1"/>
</dbReference>
<dbReference type="Gene3D" id="3.30.160.390">
    <property type="entry name" value="Integrase, DNA-binding domain"/>
    <property type="match status" value="1"/>
</dbReference>
<evidence type="ECO:0000259" key="5">
    <source>
        <dbReference type="PROSITE" id="PS51898"/>
    </source>
</evidence>
<dbReference type="InterPro" id="IPR025166">
    <property type="entry name" value="Integrase_DNA_bind_dom"/>
</dbReference>
<dbReference type="InterPro" id="IPR013762">
    <property type="entry name" value="Integrase-like_cat_sf"/>
</dbReference>
<evidence type="ECO:0000256" key="2">
    <source>
        <dbReference type="ARBA" id="ARBA00022908"/>
    </source>
</evidence>
<name>A0A9X8VLU3_SERMA</name>
<gene>
    <name evidence="6" type="ORF">E0L31_01960</name>
</gene>
<evidence type="ECO:0000256" key="4">
    <source>
        <dbReference type="ARBA" id="ARBA00023172"/>
    </source>
</evidence>
<dbReference type="AlphaFoldDB" id="A0A9X8VLU3"/>
<dbReference type="GO" id="GO:0015074">
    <property type="term" value="P:DNA integration"/>
    <property type="evidence" value="ECO:0007669"/>
    <property type="project" value="UniProtKB-KW"/>
</dbReference>
<evidence type="ECO:0000256" key="1">
    <source>
        <dbReference type="ARBA" id="ARBA00008857"/>
    </source>
</evidence>
<dbReference type="InterPro" id="IPR050808">
    <property type="entry name" value="Phage_Integrase"/>
</dbReference>
<accession>A0A9X8VLU3</accession>
<dbReference type="InterPro" id="IPR011010">
    <property type="entry name" value="DNA_brk_join_enz"/>
</dbReference>
<dbReference type="CDD" id="cd00801">
    <property type="entry name" value="INT_P4_C"/>
    <property type="match status" value="1"/>
</dbReference>
<feature type="domain" description="Tyr recombinase" evidence="5">
    <location>
        <begin position="208"/>
        <end position="383"/>
    </location>
</feature>
<keyword evidence="4" id="KW-0233">DNA recombination</keyword>
<dbReference type="InterPro" id="IPR038488">
    <property type="entry name" value="Integrase_DNA-bd_sf"/>
</dbReference>
<dbReference type="Pfam" id="PF00589">
    <property type="entry name" value="Phage_integrase"/>
    <property type="match status" value="1"/>
</dbReference>
<evidence type="ECO:0000256" key="3">
    <source>
        <dbReference type="ARBA" id="ARBA00023125"/>
    </source>
</evidence>
<dbReference type="Gene3D" id="1.10.443.10">
    <property type="entry name" value="Intergrase catalytic core"/>
    <property type="match status" value="1"/>
</dbReference>
<dbReference type="InterPro" id="IPR002104">
    <property type="entry name" value="Integrase_catalytic"/>
</dbReference>
<dbReference type="Pfam" id="PF13356">
    <property type="entry name" value="Arm-DNA-bind_3"/>
    <property type="match status" value="1"/>
</dbReference>
<protein>
    <submittedName>
        <fullName evidence="6">Site-specific integrase</fullName>
    </submittedName>
</protein>